<dbReference type="RefSeq" id="WP_184634253.1">
    <property type="nucleotide sequence ID" value="NZ_BAABKT010000008.1"/>
</dbReference>
<protein>
    <submittedName>
        <fullName evidence="2">Uncharacterized protein YcbX</fullName>
    </submittedName>
</protein>
<dbReference type="InterPro" id="IPR005302">
    <property type="entry name" value="MoCF_Sase_C"/>
</dbReference>
<dbReference type="PANTHER" id="PTHR14237:SF19">
    <property type="entry name" value="MITOCHONDRIAL AMIDOXIME REDUCING COMPONENT 1"/>
    <property type="match status" value="1"/>
</dbReference>
<name>A0A841E535_9ACTN</name>
<feature type="domain" description="MOSC" evidence="1">
    <location>
        <begin position="119"/>
        <end position="268"/>
    </location>
</feature>
<dbReference type="GO" id="GO:0003824">
    <property type="term" value="F:catalytic activity"/>
    <property type="evidence" value="ECO:0007669"/>
    <property type="project" value="InterPro"/>
</dbReference>
<evidence type="ECO:0000313" key="3">
    <source>
        <dbReference type="Proteomes" id="UP000578077"/>
    </source>
</evidence>
<dbReference type="Pfam" id="PF03476">
    <property type="entry name" value="MOSC_N"/>
    <property type="match status" value="1"/>
</dbReference>
<dbReference type="PANTHER" id="PTHR14237">
    <property type="entry name" value="MOLYBDOPTERIN COFACTOR SULFURASE MOSC"/>
    <property type="match status" value="1"/>
</dbReference>
<dbReference type="InterPro" id="IPR005303">
    <property type="entry name" value="MOCOS_middle"/>
</dbReference>
<dbReference type="GO" id="GO:0030170">
    <property type="term" value="F:pyridoxal phosphate binding"/>
    <property type="evidence" value="ECO:0007669"/>
    <property type="project" value="InterPro"/>
</dbReference>
<gene>
    <name evidence="2" type="ORF">HNR25_001867</name>
</gene>
<dbReference type="AlphaFoldDB" id="A0A841E535"/>
<dbReference type="InterPro" id="IPR011037">
    <property type="entry name" value="Pyrv_Knase-like_insert_dom_sf"/>
</dbReference>
<accession>A0A841E535</accession>
<evidence type="ECO:0000313" key="2">
    <source>
        <dbReference type="EMBL" id="MBB5998116.1"/>
    </source>
</evidence>
<evidence type="ECO:0000259" key="1">
    <source>
        <dbReference type="PROSITE" id="PS51340"/>
    </source>
</evidence>
<dbReference type="PROSITE" id="PS51340">
    <property type="entry name" value="MOSC"/>
    <property type="match status" value="1"/>
</dbReference>
<comment type="caution">
    <text evidence="2">The sequence shown here is derived from an EMBL/GenBank/DDBJ whole genome shotgun (WGS) entry which is preliminary data.</text>
</comment>
<dbReference type="Pfam" id="PF03473">
    <property type="entry name" value="MOSC"/>
    <property type="match status" value="1"/>
</dbReference>
<sequence>MPRIDELLCFPVKGCGPVVLAESGIGPAGLHHDRSFMVVDADGVFRSQRDTPQLAVIRPEITAAGRRLRLWTPGGGSAEIVVRTVGERCRVELLGTAYTGLDQGDEVARWLSAVVGAPSRLVRVPPDHARRTDGHTQGTTGYADSSAVLVASRASLIDLARRMAERGRTPVPISRFRPNIVLADDREPYAEDRMRALAVGEAELGYAKPAIRCAVTTVDQATGVKTGPEPLATLAGYRRAERGGVAFGAKFAVTVPGKVSVGDEVTVTAWGPAEI</sequence>
<dbReference type="SUPFAM" id="SSF141673">
    <property type="entry name" value="MOSC N-terminal domain-like"/>
    <property type="match status" value="1"/>
</dbReference>
<proteinExistence type="predicted"/>
<organism evidence="2 3">
    <name type="scientific">Streptomonospora salina</name>
    <dbReference type="NCBI Taxonomy" id="104205"/>
    <lineage>
        <taxon>Bacteria</taxon>
        <taxon>Bacillati</taxon>
        <taxon>Actinomycetota</taxon>
        <taxon>Actinomycetes</taxon>
        <taxon>Streptosporangiales</taxon>
        <taxon>Nocardiopsidaceae</taxon>
        <taxon>Streptomonospora</taxon>
    </lineage>
</organism>
<dbReference type="EMBL" id="JACHLY010000001">
    <property type="protein sequence ID" value="MBB5998116.1"/>
    <property type="molecule type" value="Genomic_DNA"/>
</dbReference>
<dbReference type="Proteomes" id="UP000578077">
    <property type="component" value="Unassembled WGS sequence"/>
</dbReference>
<reference evidence="2 3" key="1">
    <citation type="submission" date="2020-08" db="EMBL/GenBank/DDBJ databases">
        <title>Sequencing the genomes of 1000 actinobacteria strains.</title>
        <authorList>
            <person name="Klenk H.-P."/>
        </authorList>
    </citation>
    <scope>NUCLEOTIDE SEQUENCE [LARGE SCALE GENOMIC DNA]</scope>
    <source>
        <strain evidence="2 3">DSM 44593</strain>
    </source>
</reference>
<dbReference type="SUPFAM" id="SSF50800">
    <property type="entry name" value="PK beta-barrel domain-like"/>
    <property type="match status" value="1"/>
</dbReference>
<dbReference type="GO" id="GO:0030151">
    <property type="term" value="F:molybdenum ion binding"/>
    <property type="evidence" value="ECO:0007669"/>
    <property type="project" value="InterPro"/>
</dbReference>
<keyword evidence="3" id="KW-1185">Reference proteome</keyword>